<keyword evidence="4" id="KW-1185">Reference proteome</keyword>
<evidence type="ECO:0000313" key="3">
    <source>
        <dbReference type="EMBL" id="RMB62942.1"/>
    </source>
</evidence>
<evidence type="ECO:0000256" key="2">
    <source>
        <dbReference type="SAM" id="SignalP"/>
    </source>
</evidence>
<evidence type="ECO:0008006" key="5">
    <source>
        <dbReference type="Google" id="ProtNLM"/>
    </source>
</evidence>
<protein>
    <recommendedName>
        <fullName evidence="5">LPXTG cell wall anchor domain-containing protein</fullName>
    </recommendedName>
</protein>
<dbReference type="Proteomes" id="UP000281985">
    <property type="component" value="Unassembled WGS sequence"/>
</dbReference>
<gene>
    <name evidence="3" type="ORF">EAX61_05050</name>
</gene>
<dbReference type="AlphaFoldDB" id="A0A3M0GJX8"/>
<feature type="chain" id="PRO_5018110333" description="LPXTG cell wall anchor domain-containing protein" evidence="2">
    <location>
        <begin position="24"/>
        <end position="71"/>
    </location>
</feature>
<evidence type="ECO:0000313" key="4">
    <source>
        <dbReference type="Proteomes" id="UP000281985"/>
    </source>
</evidence>
<accession>A0A3M0GJX8</accession>
<organism evidence="3 4">
    <name type="scientific">Dokdonia sinensis</name>
    <dbReference type="NCBI Taxonomy" id="2479847"/>
    <lineage>
        <taxon>Bacteria</taxon>
        <taxon>Pseudomonadati</taxon>
        <taxon>Bacteroidota</taxon>
        <taxon>Flavobacteriia</taxon>
        <taxon>Flavobacteriales</taxon>
        <taxon>Flavobacteriaceae</taxon>
        <taxon>Dokdonia</taxon>
    </lineage>
</organism>
<dbReference type="RefSeq" id="WP_121916576.1">
    <property type="nucleotide sequence ID" value="NZ_REFV01000003.1"/>
</dbReference>
<name>A0A3M0GJX8_9FLAO</name>
<sequence length="71" mass="7680">MSPLLKKIALSVLLAFVQLTLFAQEVPPPPQRTPPSGLPMPIDNGVVFLLVVGSALGVFFVLKNKRNRKVA</sequence>
<keyword evidence="1" id="KW-1133">Transmembrane helix</keyword>
<proteinExistence type="predicted"/>
<evidence type="ECO:0000256" key="1">
    <source>
        <dbReference type="SAM" id="Phobius"/>
    </source>
</evidence>
<dbReference type="EMBL" id="REFV01000003">
    <property type="protein sequence ID" value="RMB62942.1"/>
    <property type="molecule type" value="Genomic_DNA"/>
</dbReference>
<keyword evidence="1" id="KW-0812">Transmembrane</keyword>
<keyword evidence="1" id="KW-0472">Membrane</keyword>
<feature type="transmembrane region" description="Helical" evidence="1">
    <location>
        <begin position="42"/>
        <end position="62"/>
    </location>
</feature>
<reference evidence="3 4" key="1">
    <citation type="submission" date="2018-10" db="EMBL/GenBank/DDBJ databases">
        <title>Dokdonia luteus sp. nov., isolated from sea water.</title>
        <authorList>
            <person name="Zhou L.Y."/>
            <person name="Du Z.J."/>
        </authorList>
    </citation>
    <scope>NUCLEOTIDE SEQUENCE [LARGE SCALE GENOMIC DNA]</scope>
    <source>
        <strain evidence="3 4">SH27</strain>
    </source>
</reference>
<keyword evidence="2" id="KW-0732">Signal</keyword>
<comment type="caution">
    <text evidence="3">The sequence shown here is derived from an EMBL/GenBank/DDBJ whole genome shotgun (WGS) entry which is preliminary data.</text>
</comment>
<feature type="signal peptide" evidence="2">
    <location>
        <begin position="1"/>
        <end position="23"/>
    </location>
</feature>